<dbReference type="NCBIfam" id="NF001750">
    <property type="entry name" value="PRK00476.1"/>
    <property type="match status" value="1"/>
</dbReference>
<dbReference type="AlphaFoldDB" id="A0A238JM79"/>
<dbReference type="SUPFAM" id="SSF55681">
    <property type="entry name" value="Class II aaRS and biotin synthetases"/>
    <property type="match status" value="1"/>
</dbReference>
<comment type="function">
    <text evidence="7">Aspartyl-tRNA synthetase with relaxed tRNA specificity since it is able to aspartylate not only its cognate tRNA(Asp) but also tRNA(Asn). Reaction proceeds in two steps: L-aspartate is first activated by ATP to form Asp-AMP and then transferred to the acceptor end of tRNA(Asp/Asn).</text>
</comment>
<dbReference type="RefSeq" id="WP_093965836.1">
    <property type="nucleotide sequence ID" value="NZ_FXYE01000001.1"/>
</dbReference>
<dbReference type="Pfam" id="PF00152">
    <property type="entry name" value="tRNA-synt_2"/>
    <property type="match status" value="1"/>
</dbReference>
<dbReference type="OrthoDB" id="9802326at2"/>
<dbReference type="InterPro" id="IPR045864">
    <property type="entry name" value="aa-tRNA-synth_II/BPL/LPL"/>
</dbReference>
<dbReference type="Pfam" id="PF01336">
    <property type="entry name" value="tRNA_anti-codon"/>
    <property type="match status" value="1"/>
</dbReference>
<keyword evidence="10" id="KW-1185">Reference proteome</keyword>
<evidence type="ECO:0000256" key="3">
    <source>
        <dbReference type="ARBA" id="ARBA00022741"/>
    </source>
</evidence>
<dbReference type="Proteomes" id="UP000202922">
    <property type="component" value="Unassembled WGS sequence"/>
</dbReference>
<dbReference type="CDD" id="cd04317">
    <property type="entry name" value="EcAspRS_like_N"/>
    <property type="match status" value="1"/>
</dbReference>
<keyword evidence="7" id="KW-0963">Cytoplasm</keyword>
<proteinExistence type="inferred from homology"/>
<feature type="binding site" evidence="7">
    <location>
        <position position="453"/>
    </location>
    <ligand>
        <name>L-aspartate</name>
        <dbReference type="ChEBI" id="CHEBI:29991"/>
    </ligand>
</feature>
<comment type="catalytic activity">
    <reaction evidence="7">
        <text>tRNA(Asx) + L-aspartate + ATP = L-aspartyl-tRNA(Asx) + AMP + diphosphate</text>
        <dbReference type="Rhea" id="RHEA:18349"/>
        <dbReference type="Rhea" id="RHEA-COMP:9710"/>
        <dbReference type="Rhea" id="RHEA-COMP:9711"/>
        <dbReference type="ChEBI" id="CHEBI:29991"/>
        <dbReference type="ChEBI" id="CHEBI:30616"/>
        <dbReference type="ChEBI" id="CHEBI:33019"/>
        <dbReference type="ChEBI" id="CHEBI:78442"/>
        <dbReference type="ChEBI" id="CHEBI:78516"/>
        <dbReference type="ChEBI" id="CHEBI:456215"/>
        <dbReference type="EC" id="6.1.1.23"/>
    </reaction>
</comment>
<comment type="subcellular location">
    <subcellularLocation>
        <location evidence="7">Cytoplasm</location>
    </subcellularLocation>
</comment>
<dbReference type="InterPro" id="IPR029351">
    <property type="entry name" value="GAD_dom"/>
</dbReference>
<comment type="caution">
    <text evidence="7">Lacks conserved residue(s) required for the propagation of feature annotation.</text>
</comment>
<dbReference type="EMBL" id="FXYE01000001">
    <property type="protein sequence ID" value="SMX31788.1"/>
    <property type="molecule type" value="Genomic_DNA"/>
</dbReference>
<evidence type="ECO:0000259" key="8">
    <source>
        <dbReference type="PROSITE" id="PS50862"/>
    </source>
</evidence>
<feature type="site" description="Important for tRNA non-discrimination" evidence="7">
    <location>
        <position position="33"/>
    </location>
</feature>
<keyword evidence="2 7" id="KW-0436">Ligase</keyword>
<dbReference type="GO" id="GO:0005737">
    <property type="term" value="C:cytoplasm"/>
    <property type="evidence" value="ECO:0007669"/>
    <property type="project" value="UniProtKB-SubCell"/>
</dbReference>
<feature type="binding site" evidence="7">
    <location>
        <begin position="538"/>
        <end position="541"/>
    </location>
    <ligand>
        <name>ATP</name>
        <dbReference type="ChEBI" id="CHEBI:30616"/>
    </ligand>
</feature>
<gene>
    <name evidence="7 9" type="primary">aspS</name>
    <name evidence="9" type="ORF">COL8621_00606</name>
</gene>
<dbReference type="PROSITE" id="PS50862">
    <property type="entry name" value="AA_TRNA_LIGASE_II"/>
    <property type="match status" value="1"/>
</dbReference>
<dbReference type="GO" id="GO:0006422">
    <property type="term" value="P:aspartyl-tRNA aminoacylation"/>
    <property type="evidence" value="ECO:0007669"/>
    <property type="project" value="UniProtKB-UniRule"/>
</dbReference>
<dbReference type="PANTHER" id="PTHR22594:SF5">
    <property type="entry name" value="ASPARTATE--TRNA LIGASE, MITOCHONDRIAL"/>
    <property type="match status" value="1"/>
</dbReference>
<dbReference type="SUPFAM" id="SSF50249">
    <property type="entry name" value="Nucleic acid-binding proteins"/>
    <property type="match status" value="1"/>
</dbReference>
<evidence type="ECO:0000256" key="6">
    <source>
        <dbReference type="ARBA" id="ARBA00023146"/>
    </source>
</evidence>
<feature type="region of interest" description="Aspartate" evidence="7">
    <location>
        <begin position="199"/>
        <end position="202"/>
    </location>
</feature>
<dbReference type="NCBIfam" id="TIGR00459">
    <property type="entry name" value="aspS_bact"/>
    <property type="match status" value="1"/>
</dbReference>
<dbReference type="Gene3D" id="2.40.50.140">
    <property type="entry name" value="Nucleic acid-binding proteins"/>
    <property type="match status" value="1"/>
</dbReference>
<feature type="domain" description="Aminoacyl-transfer RNA synthetases class-II family profile" evidence="8">
    <location>
        <begin position="142"/>
        <end position="559"/>
    </location>
</feature>
<dbReference type="Gene3D" id="3.30.1360.30">
    <property type="entry name" value="GAD-like domain"/>
    <property type="match status" value="1"/>
</dbReference>
<dbReference type="Pfam" id="PF02938">
    <property type="entry name" value="GAD"/>
    <property type="match status" value="1"/>
</dbReference>
<name>A0A238JM79_9RHOB</name>
<evidence type="ECO:0000256" key="2">
    <source>
        <dbReference type="ARBA" id="ARBA00022598"/>
    </source>
</evidence>
<evidence type="ECO:0000313" key="10">
    <source>
        <dbReference type="Proteomes" id="UP000202922"/>
    </source>
</evidence>
<dbReference type="GO" id="GO:0005524">
    <property type="term" value="F:ATP binding"/>
    <property type="evidence" value="ECO:0007669"/>
    <property type="project" value="UniProtKB-UniRule"/>
</dbReference>
<dbReference type="PANTHER" id="PTHR22594">
    <property type="entry name" value="ASPARTYL/LYSYL-TRNA SYNTHETASE"/>
    <property type="match status" value="1"/>
</dbReference>
<evidence type="ECO:0000256" key="4">
    <source>
        <dbReference type="ARBA" id="ARBA00022840"/>
    </source>
</evidence>
<protein>
    <recommendedName>
        <fullName evidence="7">Aspartate--tRNA(Asp/Asn) ligase</fullName>
        <ecNumber evidence="7">6.1.1.23</ecNumber>
    </recommendedName>
    <alternativeName>
        <fullName evidence="7">Aspartyl-tRNA synthetase</fullName>
        <shortName evidence="7">AspRS</shortName>
    </alternativeName>
    <alternativeName>
        <fullName evidence="7">Non-discriminating aspartyl-tRNA synthetase</fullName>
        <shortName evidence="7">ND-AspRS</shortName>
    </alternativeName>
</protein>
<keyword evidence="4 7" id="KW-0067">ATP-binding</keyword>
<dbReference type="InterPro" id="IPR004365">
    <property type="entry name" value="NA-bd_OB_tRNA"/>
</dbReference>
<evidence type="ECO:0000256" key="7">
    <source>
        <dbReference type="HAMAP-Rule" id="MF_00044"/>
    </source>
</evidence>
<keyword evidence="6 7" id="KW-0030">Aminoacyl-tRNA synthetase</keyword>
<feature type="binding site" evidence="7">
    <location>
        <position position="221"/>
    </location>
    <ligand>
        <name>L-aspartate</name>
        <dbReference type="ChEBI" id="CHEBI:29991"/>
    </ligand>
</feature>
<dbReference type="Gene3D" id="3.30.930.10">
    <property type="entry name" value="Bira Bifunctional Protein, Domain 2"/>
    <property type="match status" value="1"/>
</dbReference>
<dbReference type="SUPFAM" id="SSF55261">
    <property type="entry name" value="GAD domain-like"/>
    <property type="match status" value="1"/>
</dbReference>
<dbReference type="GO" id="GO:0003676">
    <property type="term" value="F:nucleic acid binding"/>
    <property type="evidence" value="ECO:0007669"/>
    <property type="project" value="InterPro"/>
</dbReference>
<dbReference type="EC" id="6.1.1.23" evidence="7"/>
<dbReference type="InterPro" id="IPR004364">
    <property type="entry name" value="Aa-tRNA-synt_II"/>
</dbReference>
<keyword evidence="5 7" id="KW-0648">Protein biosynthesis</keyword>
<sequence>MHAFRSHTCAELNKSNVGQTVRLSGWVHRVRDHGGILFIDLRDHYGVTQVLADPDSPVFAEVEKVRSEWCIRIDGEVKARDESLINPKLPTGEVEIFIRDIEVLGAADELPLMVFGDQEYPEETRLRYRYLDLRREVMQNNMKLRSDVVSSIRKRMWDREFREFQTPIITASSPEGARDFLVPSRLHPGKFYALPQAPQQFKQLIMVSGFDKYFQIAPCFRDEDPRADRSPTDFYQLDLEMSFVEQQDVFDTIQPVIEGVFEEFGGGHTVDKHWPQISYKDAALWYGTDKPDLRNPIKMQVVSEHFRDSGFAIFAKLLEQEGTEIRAIPAPKGGSRKFCDRMNAFAQKEGLPGMGYIFWRDGENGLEAAGPLAKNIGPERTEAIRQQLGLGKGDAAFFLGGKPHAFEAVAGRARVEIGNELGLTDKDRFAFAWIVDFPMYEKDDETGVIDFSHNPFSMPQGGMDALNGDPLEVLGYQYDLACNGYELVSGAIRNHKLEIMYKAFELAGYGKDEVEKRFGGMVNAFKYGAPPHGGCAAGIDRIVMLLADQANIREVIMFPMNQRAEDLMMNAPSEPLNEQLRELSLRVIEQD</sequence>
<evidence type="ECO:0000256" key="1">
    <source>
        <dbReference type="ARBA" id="ARBA00006303"/>
    </source>
</evidence>
<dbReference type="InterPro" id="IPR002312">
    <property type="entry name" value="Asp/Asn-tRNA-synth_IIb"/>
</dbReference>
<accession>A0A238JM79</accession>
<dbReference type="InterPro" id="IPR004115">
    <property type="entry name" value="GAD-like_sf"/>
</dbReference>
<evidence type="ECO:0000313" key="9">
    <source>
        <dbReference type="EMBL" id="SMX31788.1"/>
    </source>
</evidence>
<comment type="similarity">
    <text evidence="1 7">Belongs to the class-II aminoacyl-tRNA synthetase family. Type 1 subfamily.</text>
</comment>
<dbReference type="PRINTS" id="PR01042">
    <property type="entry name" value="TRNASYNTHASP"/>
</dbReference>
<feature type="binding site" evidence="7">
    <location>
        <position position="175"/>
    </location>
    <ligand>
        <name>L-aspartate</name>
        <dbReference type="ChEBI" id="CHEBI:29991"/>
    </ligand>
</feature>
<dbReference type="InterPro" id="IPR047089">
    <property type="entry name" value="Asp-tRNA-ligase_1_N"/>
</dbReference>
<feature type="binding site" evidence="7">
    <location>
        <position position="486"/>
    </location>
    <ligand>
        <name>ATP</name>
        <dbReference type="ChEBI" id="CHEBI:30616"/>
    </ligand>
</feature>
<reference evidence="10" key="1">
    <citation type="submission" date="2017-05" db="EMBL/GenBank/DDBJ databases">
        <authorList>
            <person name="Rodrigo-Torres L."/>
            <person name="Arahal R. D."/>
            <person name="Lucena T."/>
        </authorList>
    </citation>
    <scope>NUCLEOTIDE SEQUENCE [LARGE SCALE GENOMIC DNA]</scope>
    <source>
        <strain evidence="10">CECT 8621</strain>
    </source>
</reference>
<feature type="binding site" evidence="7">
    <location>
        <position position="493"/>
    </location>
    <ligand>
        <name>L-aspartate</name>
        <dbReference type="ChEBI" id="CHEBI:29991"/>
    </ligand>
</feature>
<keyword evidence="3 7" id="KW-0547">Nucleotide-binding</keyword>
<feature type="binding site" evidence="7">
    <location>
        <begin position="221"/>
        <end position="223"/>
    </location>
    <ligand>
        <name>ATP</name>
        <dbReference type="ChEBI" id="CHEBI:30616"/>
    </ligand>
</feature>
<dbReference type="GO" id="GO:0004815">
    <property type="term" value="F:aspartate-tRNA ligase activity"/>
    <property type="evidence" value="ECO:0007669"/>
    <property type="project" value="UniProtKB-UniRule"/>
</dbReference>
<dbReference type="InterPro" id="IPR004524">
    <property type="entry name" value="Asp-tRNA-ligase_1"/>
</dbReference>
<organism evidence="9 10">
    <name type="scientific">Actibacterium lipolyticum</name>
    <dbReference type="NCBI Taxonomy" id="1524263"/>
    <lineage>
        <taxon>Bacteria</taxon>
        <taxon>Pseudomonadati</taxon>
        <taxon>Pseudomonadota</taxon>
        <taxon>Alphaproteobacteria</taxon>
        <taxon>Rhodobacterales</taxon>
        <taxon>Roseobacteraceae</taxon>
        <taxon>Actibacterium</taxon>
    </lineage>
</organism>
<evidence type="ECO:0000256" key="5">
    <source>
        <dbReference type="ARBA" id="ARBA00022917"/>
    </source>
</evidence>
<dbReference type="InterPro" id="IPR006195">
    <property type="entry name" value="aa-tRNA-synth_II"/>
</dbReference>
<dbReference type="HAMAP" id="MF_00044">
    <property type="entry name" value="Asp_tRNA_synth_type1"/>
    <property type="match status" value="1"/>
</dbReference>
<dbReference type="GO" id="GO:0050560">
    <property type="term" value="F:aspartate-tRNA(Asn) ligase activity"/>
    <property type="evidence" value="ECO:0007669"/>
    <property type="project" value="UniProtKB-EC"/>
</dbReference>
<dbReference type="InterPro" id="IPR012340">
    <property type="entry name" value="NA-bd_OB-fold"/>
</dbReference>
<comment type="subunit">
    <text evidence="7">Homodimer.</text>
</comment>